<dbReference type="Proteomes" id="UP000219972">
    <property type="component" value="Unassembled WGS sequence"/>
</dbReference>
<protein>
    <recommendedName>
        <fullName evidence="3">GTP-eEF1A C-terminal domain-containing protein</fullName>
    </recommendedName>
</protein>
<proteinExistence type="predicted"/>
<reference evidence="4 5" key="1">
    <citation type="submission" date="2017-09" db="EMBL/GenBank/DDBJ databases">
        <title>Comparative genomics of rhizobia isolated from Phaseolus vulgaris in China.</title>
        <authorList>
            <person name="Tong W."/>
        </authorList>
    </citation>
    <scope>NUCLEOTIDE SEQUENCE [LARGE SCALE GENOMIC DNA]</scope>
    <source>
        <strain evidence="4 5">Y27</strain>
    </source>
</reference>
<feature type="domain" description="GTP-eEF1A C-terminal" evidence="3">
    <location>
        <begin position="3"/>
        <end position="49"/>
    </location>
</feature>
<accession>A0ABX4JDW5</accession>
<dbReference type="SUPFAM" id="SSF50465">
    <property type="entry name" value="EF-Tu/eEF-1alpha/eIF2-gamma C-terminal domain"/>
    <property type="match status" value="1"/>
</dbReference>
<keyword evidence="5" id="KW-1185">Reference proteome</keyword>
<keyword evidence="2" id="KW-0342">GTP-binding</keyword>
<evidence type="ECO:0000256" key="1">
    <source>
        <dbReference type="ARBA" id="ARBA00022741"/>
    </source>
</evidence>
<evidence type="ECO:0000256" key="2">
    <source>
        <dbReference type="ARBA" id="ARBA00023134"/>
    </source>
</evidence>
<dbReference type="EMBL" id="NWSL01000003">
    <property type="protein sequence ID" value="PDS52457.1"/>
    <property type="molecule type" value="Genomic_DNA"/>
</dbReference>
<dbReference type="InterPro" id="IPR054696">
    <property type="entry name" value="GTP-eEF1A_C"/>
</dbReference>
<evidence type="ECO:0000313" key="5">
    <source>
        <dbReference type="Proteomes" id="UP000219972"/>
    </source>
</evidence>
<keyword evidence="1" id="KW-0547">Nucleotide-binding</keyword>
<evidence type="ECO:0000259" key="3">
    <source>
        <dbReference type="Pfam" id="PF22594"/>
    </source>
</evidence>
<dbReference type="InterPro" id="IPR009001">
    <property type="entry name" value="Transl_elong_EF1A/Init_IF2_C"/>
</dbReference>
<comment type="caution">
    <text evidence="4">The sequence shown here is derived from an EMBL/GenBank/DDBJ whole genome shotgun (WGS) entry which is preliminary data.</text>
</comment>
<sequence>MNAAQRLYMNAIGKVRLVFDEAAIIDPYEQNRNSGSFILIDPETNNTVAGISSGVMGGALRRSLQALETPGSINASSHESPMLTGLDRQFCRCSTYPRR</sequence>
<organism evidence="4 5">
    <name type="scientific">Rhizobium anhuiense</name>
    <dbReference type="NCBI Taxonomy" id="1184720"/>
    <lineage>
        <taxon>Bacteria</taxon>
        <taxon>Pseudomonadati</taxon>
        <taxon>Pseudomonadota</taxon>
        <taxon>Alphaproteobacteria</taxon>
        <taxon>Hyphomicrobiales</taxon>
        <taxon>Rhizobiaceae</taxon>
        <taxon>Rhizobium/Agrobacterium group</taxon>
        <taxon>Rhizobium</taxon>
    </lineage>
</organism>
<dbReference type="Pfam" id="PF22594">
    <property type="entry name" value="GTP-eEF1A_C"/>
    <property type="match status" value="1"/>
</dbReference>
<gene>
    <name evidence="4" type="ORF">CO662_07865</name>
</gene>
<name>A0ABX4JDW5_9HYPH</name>
<evidence type="ECO:0000313" key="4">
    <source>
        <dbReference type="EMBL" id="PDS52457.1"/>
    </source>
</evidence>
<dbReference type="Gene3D" id="2.40.30.10">
    <property type="entry name" value="Translation factors"/>
    <property type="match status" value="1"/>
</dbReference>